<dbReference type="EMBL" id="VKHS01000703">
    <property type="protein sequence ID" value="MBB0231972.1"/>
    <property type="molecule type" value="Genomic_DNA"/>
</dbReference>
<protein>
    <submittedName>
        <fullName evidence="4">Ribonuclease N</fullName>
    </submittedName>
</protein>
<proteinExistence type="predicted"/>
<evidence type="ECO:0000256" key="1">
    <source>
        <dbReference type="ARBA" id="ARBA00022722"/>
    </source>
</evidence>
<dbReference type="Gene3D" id="3.10.450.30">
    <property type="entry name" value="Microbial ribonucleases"/>
    <property type="match status" value="1"/>
</dbReference>
<name>A0A7W3T6Q8_9ACTN</name>
<keyword evidence="5" id="KW-1185">Reference proteome</keyword>
<keyword evidence="1" id="KW-0540">Nuclease</keyword>
<evidence type="ECO:0000313" key="5">
    <source>
        <dbReference type="Proteomes" id="UP000530234"/>
    </source>
</evidence>
<dbReference type="AlphaFoldDB" id="A0A7W3T6Q8"/>
<evidence type="ECO:0000256" key="3">
    <source>
        <dbReference type="SAM" id="MobiDB-lite"/>
    </source>
</evidence>
<dbReference type="InterPro" id="IPR016191">
    <property type="entry name" value="Ribonuclease/ribotoxin"/>
</dbReference>
<gene>
    <name evidence="4" type="ORF">FOE67_21345</name>
</gene>
<sequence>MLALVLALLTGCGPETAPSGSGGAGRDTADRTVGAPDWAPAGMDTVRVADLPPEAHRTIELIDAGGPFPYDKDGSRFGNYEKRLPIRSDRAHYREYTVDTPGLNHRGARRIVTGGNGEMYYTDDHYETFRAVIR</sequence>
<accession>A0A7W3T6Q8</accession>
<dbReference type="GO" id="GO:0003723">
    <property type="term" value="F:RNA binding"/>
    <property type="evidence" value="ECO:0007669"/>
    <property type="project" value="InterPro"/>
</dbReference>
<reference evidence="5" key="1">
    <citation type="submission" date="2019-10" db="EMBL/GenBank/DDBJ databases">
        <title>Streptomyces sp. nov., a novel actinobacterium isolated from alkaline environment.</title>
        <authorList>
            <person name="Golinska P."/>
        </authorList>
    </citation>
    <scope>NUCLEOTIDE SEQUENCE [LARGE SCALE GENOMIC DNA]</scope>
    <source>
        <strain evidence="5">DSM 42108</strain>
    </source>
</reference>
<dbReference type="GO" id="GO:0004521">
    <property type="term" value="F:RNA endonuclease activity"/>
    <property type="evidence" value="ECO:0007669"/>
    <property type="project" value="InterPro"/>
</dbReference>
<keyword evidence="2" id="KW-0378">Hydrolase</keyword>
<feature type="region of interest" description="Disordered" evidence="3">
    <location>
        <begin position="15"/>
        <end position="40"/>
    </location>
</feature>
<dbReference type="InterPro" id="IPR000026">
    <property type="entry name" value="N1-like"/>
</dbReference>
<dbReference type="GO" id="GO:0016787">
    <property type="term" value="F:hydrolase activity"/>
    <property type="evidence" value="ECO:0007669"/>
    <property type="project" value="UniProtKB-KW"/>
</dbReference>
<dbReference type="Proteomes" id="UP000530234">
    <property type="component" value="Unassembled WGS sequence"/>
</dbReference>
<organism evidence="4 5">
    <name type="scientific">Streptomyces calidiresistens</name>
    <dbReference type="NCBI Taxonomy" id="1485586"/>
    <lineage>
        <taxon>Bacteria</taxon>
        <taxon>Bacillati</taxon>
        <taxon>Actinomycetota</taxon>
        <taxon>Actinomycetes</taxon>
        <taxon>Kitasatosporales</taxon>
        <taxon>Streptomycetaceae</taxon>
        <taxon>Streptomyces</taxon>
    </lineage>
</organism>
<dbReference type="RefSeq" id="WP_182666526.1">
    <property type="nucleotide sequence ID" value="NZ_VKHS01000703.1"/>
</dbReference>
<comment type="caution">
    <text evidence="4">The sequence shown here is derived from an EMBL/GenBank/DDBJ whole genome shotgun (WGS) entry which is preliminary data.</text>
</comment>
<dbReference type="SUPFAM" id="SSF53933">
    <property type="entry name" value="Microbial ribonucleases"/>
    <property type="match status" value="1"/>
</dbReference>
<evidence type="ECO:0000256" key="2">
    <source>
        <dbReference type="ARBA" id="ARBA00022801"/>
    </source>
</evidence>
<dbReference type="Pfam" id="PF00545">
    <property type="entry name" value="Ribonuclease"/>
    <property type="match status" value="1"/>
</dbReference>
<evidence type="ECO:0000313" key="4">
    <source>
        <dbReference type="EMBL" id="MBB0231972.1"/>
    </source>
</evidence>